<name>A0ABY7T5V6_9SPHI</name>
<keyword evidence="4" id="KW-1185">Reference proteome</keyword>
<dbReference type="EC" id="2.4.-.-" evidence="3"/>
<dbReference type="PANTHER" id="PTHR45947">
    <property type="entry name" value="SULFOQUINOVOSYL TRANSFERASE SQD2"/>
    <property type="match status" value="1"/>
</dbReference>
<dbReference type="EMBL" id="CP117167">
    <property type="protein sequence ID" value="WCT11865.1"/>
    <property type="molecule type" value="Genomic_DNA"/>
</dbReference>
<organism evidence="3 4">
    <name type="scientific">Mucilaginibacter jinjuensis</name>
    <dbReference type="NCBI Taxonomy" id="1176721"/>
    <lineage>
        <taxon>Bacteria</taxon>
        <taxon>Pseudomonadati</taxon>
        <taxon>Bacteroidota</taxon>
        <taxon>Sphingobacteriia</taxon>
        <taxon>Sphingobacteriales</taxon>
        <taxon>Sphingobacteriaceae</taxon>
        <taxon>Mucilaginibacter</taxon>
    </lineage>
</organism>
<proteinExistence type="predicted"/>
<dbReference type="SUPFAM" id="SSF53756">
    <property type="entry name" value="UDP-Glycosyltransferase/glycogen phosphorylase"/>
    <property type="match status" value="1"/>
</dbReference>
<dbReference type="InterPro" id="IPR028098">
    <property type="entry name" value="Glyco_trans_4-like_N"/>
</dbReference>
<dbReference type="Pfam" id="PF00534">
    <property type="entry name" value="Glycos_transf_1"/>
    <property type="match status" value="1"/>
</dbReference>
<dbReference type="GO" id="GO:0016757">
    <property type="term" value="F:glycosyltransferase activity"/>
    <property type="evidence" value="ECO:0007669"/>
    <property type="project" value="UniProtKB-KW"/>
</dbReference>
<keyword evidence="3" id="KW-0328">Glycosyltransferase</keyword>
<sequence>MPKILRVLNRLNVGGPTYNVAYLSRYIDTQYQTTVLAGIKESHEGSSEYILKDLGIDYEFVPDMFRSINPLKDFRAFKHIQDKVNEYRPDIVHTHAAKAGVLGRLAAYHSAHRPKAILHTYHGNVFDGYFSPLKTKVFLAIERYLAGISNAIIAISDQQKYDLVNKYNIAPADKVHVIKLGFDLDKFTEGNTEKRQRFRQFYNLADDVTVITITGRLAPIKNHFLFIDALAILKKDNPTLKFKAFIVGDGELMNPILQRIREYELTFSRANENNYDADVVFTSWRKDIDVINAGSDIIALTSLNEGTPVSIIEALASEKGVICTDVGGVGDVVKDGYNGFLCEQSAESYAGKLEELIVNKELKNRMAANGKKIALQNYSYKRLVAETQDLYKFLLD</sequence>
<evidence type="ECO:0000313" key="3">
    <source>
        <dbReference type="EMBL" id="WCT11865.1"/>
    </source>
</evidence>
<dbReference type="Proteomes" id="UP001216139">
    <property type="component" value="Chromosome"/>
</dbReference>
<protein>
    <submittedName>
        <fullName evidence="3">Glycosyltransferase</fullName>
        <ecNumber evidence="3">2.4.-.-</ecNumber>
    </submittedName>
</protein>
<evidence type="ECO:0000259" key="1">
    <source>
        <dbReference type="Pfam" id="PF00534"/>
    </source>
</evidence>
<dbReference type="Pfam" id="PF13439">
    <property type="entry name" value="Glyco_transf_4"/>
    <property type="match status" value="1"/>
</dbReference>
<gene>
    <name evidence="3" type="ORF">PQO05_24335</name>
</gene>
<feature type="domain" description="Glycosyltransferase subfamily 4-like N-terminal" evidence="2">
    <location>
        <begin position="13"/>
        <end position="186"/>
    </location>
</feature>
<evidence type="ECO:0000259" key="2">
    <source>
        <dbReference type="Pfam" id="PF13439"/>
    </source>
</evidence>
<dbReference type="RefSeq" id="WP_273630058.1">
    <property type="nucleotide sequence ID" value="NZ_CP117167.1"/>
</dbReference>
<dbReference type="InterPro" id="IPR001296">
    <property type="entry name" value="Glyco_trans_1"/>
</dbReference>
<accession>A0ABY7T5V6</accession>
<feature type="domain" description="Glycosyl transferase family 1" evidence="1">
    <location>
        <begin position="195"/>
        <end position="372"/>
    </location>
</feature>
<reference evidence="3 4" key="1">
    <citation type="submission" date="2023-02" db="EMBL/GenBank/DDBJ databases">
        <title>Genome sequence of Mucilaginibacter jinjuensis strain KACC 16571.</title>
        <authorList>
            <person name="Kim S."/>
            <person name="Heo J."/>
            <person name="Kwon S.-W."/>
        </authorList>
    </citation>
    <scope>NUCLEOTIDE SEQUENCE [LARGE SCALE GENOMIC DNA]</scope>
    <source>
        <strain evidence="3 4">KACC 16571</strain>
    </source>
</reference>
<evidence type="ECO:0000313" key="4">
    <source>
        <dbReference type="Proteomes" id="UP001216139"/>
    </source>
</evidence>
<dbReference type="Gene3D" id="3.40.50.2000">
    <property type="entry name" value="Glycogen Phosphorylase B"/>
    <property type="match status" value="2"/>
</dbReference>
<dbReference type="PANTHER" id="PTHR45947:SF3">
    <property type="entry name" value="SULFOQUINOVOSYL TRANSFERASE SQD2"/>
    <property type="match status" value="1"/>
</dbReference>
<dbReference type="InterPro" id="IPR050194">
    <property type="entry name" value="Glycosyltransferase_grp1"/>
</dbReference>
<keyword evidence="3" id="KW-0808">Transferase</keyword>